<protein>
    <recommendedName>
        <fullName evidence="5">Serine/threonine protein kinase</fullName>
    </recommendedName>
</protein>
<proteinExistence type="predicted"/>
<sequence>MTASAHHLSRGLVLAGAAAALALLVTACGASGDPSGDPSGGASSDVSPSASPSPSPVPPGGGAGDEAAAPPPGEHVRGLPEGAEGTFDSPAGAAWSPSSGVLLVVTYGSGSCPQLAEAEAGWDDAHDALAVGLVDPDPGPCTMDYTPTTSAVAVPSDADSGAPVTVRLGDLGTVEVAPRAEDGAAGPVAWVAAAG</sequence>
<dbReference type="Proteomes" id="UP001651050">
    <property type="component" value="Unassembled WGS sequence"/>
</dbReference>
<comment type="caution">
    <text evidence="3">The sequence shown here is derived from an EMBL/GenBank/DDBJ whole genome shotgun (WGS) entry which is preliminary data.</text>
</comment>
<feature type="chain" id="PRO_5047059052" description="Serine/threonine protein kinase" evidence="2">
    <location>
        <begin position="33"/>
        <end position="195"/>
    </location>
</feature>
<accession>A0ABT0J0A7</accession>
<evidence type="ECO:0008006" key="5">
    <source>
        <dbReference type="Google" id="ProtNLM"/>
    </source>
</evidence>
<organism evidence="3 4">
    <name type="scientific">Isoptericola peretonis</name>
    <dbReference type="NCBI Taxonomy" id="2918523"/>
    <lineage>
        <taxon>Bacteria</taxon>
        <taxon>Bacillati</taxon>
        <taxon>Actinomycetota</taxon>
        <taxon>Actinomycetes</taxon>
        <taxon>Micrococcales</taxon>
        <taxon>Promicromonosporaceae</taxon>
        <taxon>Isoptericola</taxon>
    </lineage>
</organism>
<feature type="region of interest" description="Disordered" evidence="1">
    <location>
        <begin position="31"/>
        <end position="92"/>
    </location>
</feature>
<dbReference type="EMBL" id="JALQCY010000001">
    <property type="protein sequence ID" value="MCK9792913.1"/>
    <property type="molecule type" value="Genomic_DNA"/>
</dbReference>
<evidence type="ECO:0000256" key="2">
    <source>
        <dbReference type="SAM" id="SignalP"/>
    </source>
</evidence>
<feature type="signal peptide" evidence="2">
    <location>
        <begin position="1"/>
        <end position="32"/>
    </location>
</feature>
<reference evidence="3 4" key="1">
    <citation type="submission" date="2022-02" db="EMBL/GenBank/DDBJ databases">
        <title>The car tank lid bacteriome: a reservoir of bacteria with potential in bioremediation of fuel.</title>
        <authorList>
            <person name="Vidal-Verdu A."/>
            <person name="Gomez-Martinez D."/>
            <person name="Latorre-Perez A."/>
            <person name="Pereto J."/>
            <person name="Porcar M."/>
        </authorList>
    </citation>
    <scope>NUCLEOTIDE SEQUENCE [LARGE SCALE GENOMIC DNA]</scope>
    <source>
        <strain evidence="3 4">4D.3</strain>
    </source>
</reference>
<name>A0ABT0J0A7_9MICO</name>
<feature type="compositionally biased region" description="Low complexity" evidence="1">
    <location>
        <begin position="31"/>
        <end position="50"/>
    </location>
</feature>
<evidence type="ECO:0000313" key="4">
    <source>
        <dbReference type="Proteomes" id="UP001651050"/>
    </source>
</evidence>
<keyword evidence="4" id="KW-1185">Reference proteome</keyword>
<keyword evidence="2" id="KW-0732">Signal</keyword>
<gene>
    <name evidence="3" type="ORF">M1843_04015</name>
</gene>
<evidence type="ECO:0000256" key="1">
    <source>
        <dbReference type="SAM" id="MobiDB-lite"/>
    </source>
</evidence>
<evidence type="ECO:0000313" key="3">
    <source>
        <dbReference type="EMBL" id="MCK9792913.1"/>
    </source>
</evidence>
<dbReference type="RefSeq" id="WP_416342755.1">
    <property type="nucleotide sequence ID" value="NZ_JALQCY010000001.1"/>
</dbReference>